<dbReference type="PANTHER" id="PTHR43719:SF28">
    <property type="entry name" value="PEROXIDE STRESS-ACTIVATED HISTIDINE KINASE MAK1-RELATED"/>
    <property type="match status" value="1"/>
</dbReference>
<dbReference type="InterPro" id="IPR050956">
    <property type="entry name" value="2C_system_His_kinase"/>
</dbReference>
<evidence type="ECO:0000256" key="1">
    <source>
        <dbReference type="ARBA" id="ARBA00022553"/>
    </source>
</evidence>
<dbReference type="PANTHER" id="PTHR43719">
    <property type="entry name" value="TWO-COMPONENT HISTIDINE KINASE"/>
    <property type="match status" value="1"/>
</dbReference>
<dbReference type="SUPFAM" id="SSF52172">
    <property type="entry name" value="CheY-like"/>
    <property type="match status" value="1"/>
</dbReference>
<dbReference type="InParanoid" id="A0A078AKT5"/>
<protein>
    <submittedName>
        <fullName evidence="4">Histidine kinase</fullName>
    </submittedName>
</protein>
<dbReference type="InterPro" id="IPR001789">
    <property type="entry name" value="Sig_transdc_resp-reg_receiver"/>
</dbReference>
<dbReference type="AlphaFoldDB" id="A0A078AKT5"/>
<dbReference type="InterPro" id="IPR011006">
    <property type="entry name" value="CheY-like_superfamily"/>
</dbReference>
<reference evidence="4 5" key="1">
    <citation type="submission" date="2014-06" db="EMBL/GenBank/DDBJ databases">
        <authorList>
            <person name="Swart Estienne"/>
        </authorList>
    </citation>
    <scope>NUCLEOTIDE SEQUENCE [LARGE SCALE GENOMIC DNA]</scope>
    <source>
        <strain evidence="4 5">130c</strain>
    </source>
</reference>
<organism evidence="4 5">
    <name type="scientific">Stylonychia lemnae</name>
    <name type="common">Ciliate</name>
    <dbReference type="NCBI Taxonomy" id="5949"/>
    <lineage>
        <taxon>Eukaryota</taxon>
        <taxon>Sar</taxon>
        <taxon>Alveolata</taxon>
        <taxon>Ciliophora</taxon>
        <taxon>Intramacronucleata</taxon>
        <taxon>Spirotrichea</taxon>
        <taxon>Stichotrichia</taxon>
        <taxon>Sporadotrichida</taxon>
        <taxon>Oxytrichidae</taxon>
        <taxon>Stylonychinae</taxon>
        <taxon>Stylonychia</taxon>
    </lineage>
</organism>
<evidence type="ECO:0000313" key="4">
    <source>
        <dbReference type="EMBL" id="CDW82501.1"/>
    </source>
</evidence>
<evidence type="ECO:0000313" key="5">
    <source>
        <dbReference type="Proteomes" id="UP000039865"/>
    </source>
</evidence>
<dbReference type="Gene3D" id="3.40.50.2300">
    <property type="match status" value="1"/>
</dbReference>
<name>A0A078AKT5_STYLE</name>
<proteinExistence type="predicted"/>
<dbReference type="PROSITE" id="PS50110">
    <property type="entry name" value="RESPONSE_REGULATORY"/>
    <property type="match status" value="1"/>
</dbReference>
<keyword evidence="4" id="KW-0808">Transferase</keyword>
<dbReference type="Pfam" id="PF00072">
    <property type="entry name" value="Response_reg"/>
    <property type="match status" value="1"/>
</dbReference>
<dbReference type="GO" id="GO:0000160">
    <property type="term" value="P:phosphorelay signal transduction system"/>
    <property type="evidence" value="ECO:0007669"/>
    <property type="project" value="InterPro"/>
</dbReference>
<dbReference type="GO" id="GO:0016301">
    <property type="term" value="F:kinase activity"/>
    <property type="evidence" value="ECO:0007669"/>
    <property type="project" value="UniProtKB-KW"/>
</dbReference>
<feature type="domain" description="Response regulatory" evidence="3">
    <location>
        <begin position="113"/>
        <end position="254"/>
    </location>
</feature>
<dbReference type="EMBL" id="CCKQ01010970">
    <property type="protein sequence ID" value="CDW82501.1"/>
    <property type="molecule type" value="Genomic_DNA"/>
</dbReference>
<accession>A0A078AKT5</accession>
<dbReference type="SMART" id="SM00448">
    <property type="entry name" value="REC"/>
    <property type="match status" value="1"/>
</dbReference>
<feature type="modified residue" description="4-aspartylphosphate" evidence="2">
    <location>
        <position position="183"/>
    </location>
</feature>
<sequence length="256" mass="29650">MLKQKLTMTLNFNKQKQIVEMFEGRIELDQNYNDGCQFLFSIKAEQKGQSPYSPLRQSNNSSIYNTRSMHSSFKFQDIEMGNDLIDNEKKLVYTNRGAMTEQSMICQTKNFNVLMDLDQNGDQMNLLHDENKTILDMNFKLKVHKATNGLEATVKIKDRYVKSMKCSCKNKNSQETYKLIFMDCNMPIMDGFQATQEIRQFEQKNNIHQASYIVALTAYSTDIFSNKCKESGMDDFTTKPISVDTIQKILSSTLFK</sequence>
<evidence type="ECO:0000256" key="2">
    <source>
        <dbReference type="PROSITE-ProRule" id="PRU00169"/>
    </source>
</evidence>
<evidence type="ECO:0000259" key="3">
    <source>
        <dbReference type="PROSITE" id="PS50110"/>
    </source>
</evidence>
<gene>
    <name evidence="4" type="primary">Contig16646.g17731</name>
    <name evidence="4" type="ORF">STYLEM_11534</name>
</gene>
<keyword evidence="1 2" id="KW-0597">Phosphoprotein</keyword>
<dbReference type="CDD" id="cd17546">
    <property type="entry name" value="REC_hyHK_CKI1_RcsC-like"/>
    <property type="match status" value="1"/>
</dbReference>
<keyword evidence="5" id="KW-1185">Reference proteome</keyword>
<dbReference type="Proteomes" id="UP000039865">
    <property type="component" value="Unassembled WGS sequence"/>
</dbReference>
<keyword evidence="4" id="KW-0418">Kinase</keyword>
<dbReference type="OrthoDB" id="312675at2759"/>